<evidence type="ECO:0000256" key="5">
    <source>
        <dbReference type="ARBA" id="ARBA00022683"/>
    </source>
</evidence>
<evidence type="ECO:0000256" key="4">
    <source>
        <dbReference type="ARBA" id="ARBA00022597"/>
    </source>
</evidence>
<gene>
    <name evidence="10" type="ORF">CIAN88_04555</name>
    <name evidence="13" type="ORF">DXA38_13295</name>
    <name evidence="12" type="ORF">GT664_02225</name>
    <name evidence="11" type="ORF">MKC95_11215</name>
</gene>
<feature type="transmembrane region" description="Helical" evidence="9">
    <location>
        <begin position="93"/>
        <end position="118"/>
    </location>
</feature>
<evidence type="ECO:0000256" key="3">
    <source>
        <dbReference type="ARBA" id="ARBA00022475"/>
    </source>
</evidence>
<dbReference type="EMBL" id="WWTN01000002">
    <property type="protein sequence ID" value="MZH54595.1"/>
    <property type="molecule type" value="Genomic_DNA"/>
</dbReference>
<protein>
    <submittedName>
        <fullName evidence="10">PTS sorbose transporter subunit IIC</fullName>
    </submittedName>
    <submittedName>
        <fullName evidence="11">PTS sugar transporter subunit IIC</fullName>
    </submittedName>
</protein>
<evidence type="ECO:0000256" key="7">
    <source>
        <dbReference type="ARBA" id="ARBA00022989"/>
    </source>
</evidence>
<feature type="transmembrane region" description="Helical" evidence="9">
    <location>
        <begin position="206"/>
        <end position="239"/>
    </location>
</feature>
<evidence type="ECO:0000256" key="8">
    <source>
        <dbReference type="ARBA" id="ARBA00023136"/>
    </source>
</evidence>
<comment type="subcellular location">
    <subcellularLocation>
        <location evidence="1">Cell membrane</location>
        <topology evidence="1">Multi-pass membrane protein</topology>
    </subcellularLocation>
</comment>
<dbReference type="EMBL" id="JQIF01000018">
    <property type="protein sequence ID" value="KGJ54256.1"/>
    <property type="molecule type" value="Genomic_DNA"/>
</dbReference>
<dbReference type="InterPro" id="IPR004700">
    <property type="entry name" value="PTS_IIC_man"/>
</dbReference>
<dbReference type="EMBL" id="JAKTMA010000018">
    <property type="protein sequence ID" value="MCR0233334.1"/>
    <property type="molecule type" value="Genomic_DNA"/>
</dbReference>
<keyword evidence="4 11" id="KW-0762">Sugar transport</keyword>
<evidence type="ECO:0000313" key="14">
    <source>
        <dbReference type="Proteomes" id="UP000030008"/>
    </source>
</evidence>
<evidence type="ECO:0000313" key="12">
    <source>
        <dbReference type="EMBL" id="MZH54595.1"/>
    </source>
</evidence>
<dbReference type="GO" id="GO:0005886">
    <property type="term" value="C:plasma membrane"/>
    <property type="evidence" value="ECO:0007669"/>
    <property type="project" value="UniProtKB-SubCell"/>
</dbReference>
<dbReference type="Proteomes" id="UP000030008">
    <property type="component" value="Unassembled WGS sequence"/>
</dbReference>
<dbReference type="Pfam" id="PF03609">
    <property type="entry name" value="EII-Sor"/>
    <property type="match status" value="1"/>
</dbReference>
<dbReference type="Proteomes" id="UP000260025">
    <property type="component" value="Unassembled WGS sequence"/>
</dbReference>
<reference evidence="11" key="4">
    <citation type="journal article" date="2022" name="Clin. Infect. Dis.">
        <title>Association between Clostridium innocuum and antibiotic-associated diarrhea in adults and children: A cross-sectional study and comparative genomics analysis.</title>
        <authorList>
            <person name="Cherny K.E."/>
            <person name="Muscat E.B."/>
            <person name="Balaji A."/>
            <person name="Mukherjee J."/>
            <person name="Ozer E.A."/>
            <person name="Angarone M.P."/>
            <person name="Hauser A.R."/>
            <person name="Sichel J.S."/>
            <person name="Amponsah E."/>
            <person name="Kociolek L.K."/>
        </authorList>
    </citation>
    <scope>NUCLEOTIDE SEQUENCE</scope>
    <source>
        <strain evidence="11">NU1-AC-029v</strain>
    </source>
</reference>
<evidence type="ECO:0000256" key="1">
    <source>
        <dbReference type="ARBA" id="ARBA00004651"/>
    </source>
</evidence>
<evidence type="ECO:0000313" key="15">
    <source>
        <dbReference type="Proteomes" id="UP000260025"/>
    </source>
</evidence>
<dbReference type="PANTHER" id="PTHR32502:SF8">
    <property type="entry name" value="N-ACETYLGALACTOSAMINE PERMEASE IIC COMPONENT 1"/>
    <property type="match status" value="1"/>
</dbReference>
<dbReference type="PROSITE" id="PS51106">
    <property type="entry name" value="PTS_EIIC_TYPE_4"/>
    <property type="match status" value="1"/>
</dbReference>
<reference evidence="13 15" key="2">
    <citation type="submission" date="2018-08" db="EMBL/GenBank/DDBJ databases">
        <title>A genome reference for cultivated species of the human gut microbiota.</title>
        <authorList>
            <person name="Zou Y."/>
            <person name="Xue W."/>
            <person name="Luo G."/>
        </authorList>
    </citation>
    <scope>NUCLEOTIDE SEQUENCE [LARGE SCALE GENOMIC DNA]</scope>
    <source>
        <strain evidence="13 15">OF01-2LB</strain>
    </source>
</reference>
<comment type="caution">
    <text evidence="10">The sequence shown here is derived from an EMBL/GenBank/DDBJ whole genome shotgun (WGS) entry which is preliminary data.</text>
</comment>
<keyword evidence="2" id="KW-0813">Transport</keyword>
<dbReference type="RefSeq" id="WP_009270042.1">
    <property type="nucleotide sequence ID" value="NZ_BAABYY010000003.1"/>
</dbReference>
<evidence type="ECO:0000313" key="10">
    <source>
        <dbReference type="EMBL" id="KGJ54256.1"/>
    </source>
</evidence>
<keyword evidence="5" id="KW-0598">Phosphotransferase system</keyword>
<sequence>MLIKAILVALLATGSQWWFSHLITRTWLYPIWSGFLTGVIMGEPVLGMQAAAYIQLTYLGWITAGGSMPGNLMVAGIYGTALTVLSGADPKLAVSFAVTLSLLGILINQAYMTLNSVWVHRADKYLEEGNLKGVRLMNYVPSGILSFVLYGIPVMLMILYGAQWAQDTLAMIPQWLVDALNLVGAIMPALGIAMLLNYLGKKKLIAFFFFGFFATVYLKLDTMSLFIFSAVIAAVMYFFSRDREEGGA</sequence>
<reference evidence="10 14" key="1">
    <citation type="submission" date="2014-08" db="EMBL/GenBank/DDBJ databases">
        <title>Clostridium innocuum, an unnegligible vancomycin-resistant pathogen causing extra-intestinal infections.</title>
        <authorList>
            <person name="Feng Y."/>
            <person name="Chiu C.-H."/>
        </authorList>
    </citation>
    <scope>NUCLEOTIDE SEQUENCE [LARGE SCALE GENOMIC DNA]</scope>
    <source>
        <strain evidence="10 14">AN88</strain>
    </source>
</reference>
<evidence type="ECO:0000313" key="13">
    <source>
        <dbReference type="EMBL" id="RGC14493.1"/>
    </source>
</evidence>
<name>A0A099I9I7_CLOIN</name>
<accession>A0A099I9I7</accession>
<keyword evidence="8 9" id="KW-0472">Membrane</keyword>
<dbReference type="OrthoDB" id="9815089at2"/>
<feature type="transmembrane region" description="Helical" evidence="9">
    <location>
        <begin position="139"/>
        <end position="160"/>
    </location>
</feature>
<evidence type="ECO:0000256" key="6">
    <source>
        <dbReference type="ARBA" id="ARBA00022692"/>
    </source>
</evidence>
<evidence type="ECO:0000256" key="2">
    <source>
        <dbReference type="ARBA" id="ARBA00022448"/>
    </source>
</evidence>
<feature type="transmembrane region" description="Helical" evidence="9">
    <location>
        <begin position="58"/>
        <end position="81"/>
    </location>
</feature>
<dbReference type="Proteomes" id="UP001203972">
    <property type="component" value="Unassembled WGS sequence"/>
</dbReference>
<dbReference type="AlphaFoldDB" id="A0A099I9I7"/>
<dbReference type="InterPro" id="IPR050303">
    <property type="entry name" value="GatZ_KbaZ_carbometab"/>
</dbReference>
<organism evidence="10 14">
    <name type="scientific">Clostridium innocuum</name>
    <dbReference type="NCBI Taxonomy" id="1522"/>
    <lineage>
        <taxon>Bacteria</taxon>
        <taxon>Bacillati</taxon>
        <taxon>Bacillota</taxon>
        <taxon>Clostridia</taxon>
        <taxon>Eubacteriales</taxon>
        <taxon>Clostridiaceae</taxon>
        <taxon>Clostridium</taxon>
    </lineage>
</organism>
<feature type="transmembrane region" description="Helical" evidence="9">
    <location>
        <begin position="26"/>
        <end position="46"/>
    </location>
</feature>
<dbReference type="GO" id="GO:0009401">
    <property type="term" value="P:phosphoenolpyruvate-dependent sugar phosphotransferase system"/>
    <property type="evidence" value="ECO:0007669"/>
    <property type="project" value="UniProtKB-KW"/>
</dbReference>
<keyword evidence="6 9" id="KW-0812">Transmembrane</keyword>
<proteinExistence type="predicted"/>
<reference evidence="12" key="3">
    <citation type="journal article" date="2019" name="Nat. Med.">
        <title>A library of human gut bacterial isolates paired with longitudinal multiomics data enables mechanistic microbiome research.</title>
        <authorList>
            <person name="Poyet M."/>
            <person name="Groussin M."/>
            <person name="Gibbons S.M."/>
            <person name="Avila-Pacheco J."/>
            <person name="Jiang X."/>
            <person name="Kearney S.M."/>
            <person name="Perrotta A.R."/>
            <person name="Berdy B."/>
            <person name="Zhao S."/>
            <person name="Lieberman T.D."/>
            <person name="Swanson P.K."/>
            <person name="Smith M."/>
            <person name="Roesemann S."/>
            <person name="Alexander J.E."/>
            <person name="Rich S.A."/>
            <person name="Livny J."/>
            <person name="Vlamakis H."/>
            <person name="Clish C."/>
            <person name="Bullock K."/>
            <person name="Deik A."/>
            <person name="Scott J."/>
            <person name="Pierce K.A."/>
            <person name="Xavier R.J."/>
            <person name="Alm E.J."/>
        </authorList>
    </citation>
    <scope>NUCLEOTIDE SEQUENCE</scope>
    <source>
        <strain evidence="12">BIOML-A12</strain>
    </source>
</reference>
<dbReference type="EMBL" id="QVEV01000020">
    <property type="protein sequence ID" value="RGC14493.1"/>
    <property type="molecule type" value="Genomic_DNA"/>
</dbReference>
<evidence type="ECO:0000313" key="11">
    <source>
        <dbReference type="EMBL" id="MCR0233334.1"/>
    </source>
</evidence>
<dbReference type="PANTHER" id="PTHR32502">
    <property type="entry name" value="N-ACETYLGALACTOSAMINE PERMEASE II COMPONENT-RELATED"/>
    <property type="match status" value="1"/>
</dbReference>
<keyword evidence="7 9" id="KW-1133">Transmembrane helix</keyword>
<feature type="transmembrane region" description="Helical" evidence="9">
    <location>
        <begin position="180"/>
        <end position="199"/>
    </location>
</feature>
<keyword evidence="3" id="KW-1003">Cell membrane</keyword>
<evidence type="ECO:0000256" key="9">
    <source>
        <dbReference type="SAM" id="Phobius"/>
    </source>
</evidence>
<dbReference type="Proteomes" id="UP000604383">
    <property type="component" value="Unassembled WGS sequence"/>
</dbReference>